<dbReference type="AlphaFoldDB" id="A0A7Y4B2G5"/>
<gene>
    <name evidence="1" type="ORF">F0254_11615</name>
</gene>
<name>A0A7Y4B2G5_VIBAL</name>
<evidence type="ECO:0000313" key="2">
    <source>
        <dbReference type="Proteomes" id="UP000532247"/>
    </source>
</evidence>
<comment type="caution">
    <text evidence="1">The sequence shown here is derived from an EMBL/GenBank/DDBJ whole genome shotgun (WGS) entry which is preliminary data.</text>
</comment>
<dbReference type="EMBL" id="VTYF01000005">
    <property type="protein sequence ID" value="NOI09513.1"/>
    <property type="molecule type" value="Genomic_DNA"/>
</dbReference>
<accession>A0A7Y4B2G5</accession>
<organism evidence="1 2">
    <name type="scientific">Vibrio alginolyticus</name>
    <dbReference type="NCBI Taxonomy" id="663"/>
    <lineage>
        <taxon>Bacteria</taxon>
        <taxon>Pseudomonadati</taxon>
        <taxon>Pseudomonadota</taxon>
        <taxon>Gammaproteobacteria</taxon>
        <taxon>Vibrionales</taxon>
        <taxon>Vibrionaceae</taxon>
        <taxon>Vibrio</taxon>
    </lineage>
</organism>
<sequence>MCIYKRFRKQTSVKNERLSINLLIKVFVFVKWRIF</sequence>
<proteinExistence type="predicted"/>
<evidence type="ECO:0000313" key="1">
    <source>
        <dbReference type="EMBL" id="NOI09513.1"/>
    </source>
</evidence>
<dbReference type="Proteomes" id="UP000532247">
    <property type="component" value="Unassembled WGS sequence"/>
</dbReference>
<protein>
    <submittedName>
        <fullName evidence="1">Uncharacterized protein</fullName>
    </submittedName>
</protein>
<reference evidence="1 2" key="1">
    <citation type="submission" date="2019-09" db="EMBL/GenBank/DDBJ databases">
        <title>Draft genome sequencing and comparative genomics of hatchery-associated Vibrios.</title>
        <authorList>
            <person name="Kehlet-Delgado H."/>
            <person name="Mueller R.S."/>
        </authorList>
    </citation>
    <scope>NUCLEOTIDE SEQUENCE [LARGE SCALE GENOMIC DNA]</scope>
    <source>
        <strain evidence="1 2">081416A</strain>
    </source>
</reference>